<dbReference type="PANTHER" id="PTHR37852:SF1">
    <property type="entry name" value="HIG1 DOMAIN-CONTAINING PROTEIN"/>
    <property type="match status" value="1"/>
</dbReference>
<organism evidence="3">
    <name type="scientific">Absidia glauca</name>
    <name type="common">Pin mould</name>
    <dbReference type="NCBI Taxonomy" id="4829"/>
    <lineage>
        <taxon>Eukaryota</taxon>
        <taxon>Fungi</taxon>
        <taxon>Fungi incertae sedis</taxon>
        <taxon>Mucoromycota</taxon>
        <taxon>Mucoromycotina</taxon>
        <taxon>Mucoromycetes</taxon>
        <taxon>Mucorales</taxon>
        <taxon>Cunninghamellaceae</taxon>
        <taxon>Absidia</taxon>
    </lineage>
</organism>
<dbReference type="EMBL" id="LT554740">
    <property type="protein sequence ID" value="SAM07376.1"/>
    <property type="molecule type" value="Genomic_DNA"/>
</dbReference>
<evidence type="ECO:0000256" key="2">
    <source>
        <dbReference type="SAM" id="Phobius"/>
    </source>
</evidence>
<protein>
    <recommendedName>
        <fullName evidence="5">Mitochondrial import inner membrane translocase subunit TIM22</fullName>
    </recommendedName>
</protein>
<dbReference type="STRING" id="4829.A0A168RTL3"/>
<dbReference type="InParanoid" id="A0A168RTL3"/>
<keyword evidence="2" id="KW-0472">Membrane</keyword>
<keyword evidence="4" id="KW-1185">Reference proteome</keyword>
<dbReference type="AlphaFoldDB" id="A0A168RTL3"/>
<keyword evidence="2" id="KW-0812">Transmembrane</keyword>
<dbReference type="OrthoDB" id="5584028at2759"/>
<evidence type="ECO:0000256" key="1">
    <source>
        <dbReference type="SAM" id="MobiDB-lite"/>
    </source>
</evidence>
<gene>
    <name evidence="3" type="primary">ABSGL_13017.1 scaffold 13554</name>
</gene>
<dbReference type="Pfam" id="PF02466">
    <property type="entry name" value="Tim17"/>
    <property type="match status" value="1"/>
</dbReference>
<feature type="region of interest" description="Disordered" evidence="1">
    <location>
        <begin position="85"/>
        <end position="106"/>
    </location>
</feature>
<accession>A0A168RTL3</accession>
<dbReference type="PANTHER" id="PTHR37852">
    <property type="entry name" value="YALI0B21208P"/>
    <property type="match status" value="1"/>
</dbReference>
<dbReference type="Proteomes" id="UP000078561">
    <property type="component" value="Unassembled WGS sequence"/>
</dbReference>
<proteinExistence type="predicted"/>
<evidence type="ECO:0000313" key="3">
    <source>
        <dbReference type="EMBL" id="SAM07376.1"/>
    </source>
</evidence>
<evidence type="ECO:0008006" key="5">
    <source>
        <dbReference type="Google" id="ProtNLM"/>
    </source>
</evidence>
<evidence type="ECO:0000313" key="4">
    <source>
        <dbReference type="Proteomes" id="UP000078561"/>
    </source>
</evidence>
<feature type="compositionally biased region" description="Polar residues" evidence="1">
    <location>
        <begin position="89"/>
        <end position="105"/>
    </location>
</feature>
<keyword evidence="2" id="KW-1133">Transmembrane helix</keyword>
<reference evidence="3" key="1">
    <citation type="submission" date="2016-04" db="EMBL/GenBank/DDBJ databases">
        <authorList>
            <person name="Evans L.H."/>
            <person name="Alamgir A."/>
            <person name="Owens N."/>
            <person name="Weber N.D."/>
            <person name="Virtaneva K."/>
            <person name="Barbian K."/>
            <person name="Babar A."/>
            <person name="Rosenke K."/>
        </authorList>
    </citation>
    <scope>NUCLEOTIDE SEQUENCE [LARGE SCALE GENOMIC DNA]</scope>
    <source>
        <strain evidence="3">CBS 101.48</strain>
    </source>
</reference>
<name>A0A168RTL3_ABSGL</name>
<feature type="transmembrane region" description="Helical" evidence="2">
    <location>
        <begin position="115"/>
        <end position="135"/>
    </location>
</feature>
<sequence>MAEFETWYAKSAKIKKTPQIVFHSLSLSLSLSLLTHQTIMNQDRPSNTLIPPMPKVDATTMTTTSTPPSLPMPLPIDQYRFTSVPPLQHDSQPSTTHPPNTQNDLLSRAGLSPKARLLVFSSVGCFWGFGIGAFIGGRQSGLQYLAENAHRLPTTVQGWYFYHKTKNYRVMLGGVKKGMRFAVKTGSLCFLYGVVEAGLDDIRGEADIINSVTAGVTTGAIFSTITKLSRGSFRYSMVFGALFGLATGGLSDLHKTVSGSPPSYIQWISDKTAKK</sequence>